<dbReference type="InterPro" id="IPR002347">
    <property type="entry name" value="SDR_fam"/>
</dbReference>
<dbReference type="AlphaFoldDB" id="A0A521BVC3"/>
<keyword evidence="3" id="KW-1185">Reference proteome</keyword>
<dbReference type="RefSeq" id="WP_142532379.1">
    <property type="nucleotide sequence ID" value="NZ_FXTB01000002.1"/>
</dbReference>
<gene>
    <name evidence="2" type="ORF">SAMN06265379_10258</name>
</gene>
<evidence type="ECO:0000256" key="1">
    <source>
        <dbReference type="ARBA" id="ARBA00006484"/>
    </source>
</evidence>
<dbReference type="PANTHER" id="PTHR43975">
    <property type="entry name" value="ZGC:101858"/>
    <property type="match status" value="1"/>
</dbReference>
<evidence type="ECO:0000313" key="2">
    <source>
        <dbReference type="EMBL" id="SMO50561.1"/>
    </source>
</evidence>
<organism evidence="2 3">
    <name type="scientific">Saccharicrinis carchari</name>
    <dbReference type="NCBI Taxonomy" id="1168039"/>
    <lineage>
        <taxon>Bacteria</taxon>
        <taxon>Pseudomonadati</taxon>
        <taxon>Bacteroidota</taxon>
        <taxon>Bacteroidia</taxon>
        <taxon>Marinilabiliales</taxon>
        <taxon>Marinilabiliaceae</taxon>
        <taxon>Saccharicrinis</taxon>
    </lineage>
</organism>
<dbReference type="Proteomes" id="UP000319040">
    <property type="component" value="Unassembled WGS sequence"/>
</dbReference>
<dbReference type="Gene3D" id="3.40.50.720">
    <property type="entry name" value="NAD(P)-binding Rossmann-like Domain"/>
    <property type="match status" value="1"/>
</dbReference>
<dbReference type="SUPFAM" id="SSF51735">
    <property type="entry name" value="NAD(P)-binding Rossmann-fold domains"/>
    <property type="match status" value="1"/>
</dbReference>
<dbReference type="PRINTS" id="PR00081">
    <property type="entry name" value="GDHRDH"/>
</dbReference>
<dbReference type="EMBL" id="FXTB01000002">
    <property type="protein sequence ID" value="SMO50561.1"/>
    <property type="molecule type" value="Genomic_DNA"/>
</dbReference>
<accession>A0A521BVC3</accession>
<dbReference type="PANTHER" id="PTHR43975:SF2">
    <property type="entry name" value="EG:BACR7A4.14 PROTEIN-RELATED"/>
    <property type="match status" value="1"/>
</dbReference>
<sequence>MPENPFNLNNKVIIITGASSGIGRQCAISCSAMGARVMLFGRDAQRLDETLQAMVDVSKHETFAVDLCEYKQTASIVKDISTRIGRISGLINCAGISTTLPINAVSADKMEAFFKTNVLAGINLSKQVVAASNFSQQGGSVIFISSVMGVVGAKGKTLYSMTKGALISATKSLAVELAAKHIRVNAVSPGVVHTPMSKSAIYSRNKEALDVVTKQHPLGLGKPEDVANACMFLLSDASRWITGTNLVVDGGYLAK</sequence>
<dbReference type="PRINTS" id="PR00080">
    <property type="entry name" value="SDRFAMILY"/>
</dbReference>
<reference evidence="2 3" key="1">
    <citation type="submission" date="2017-05" db="EMBL/GenBank/DDBJ databases">
        <authorList>
            <person name="Varghese N."/>
            <person name="Submissions S."/>
        </authorList>
    </citation>
    <scope>NUCLEOTIDE SEQUENCE [LARGE SCALE GENOMIC DNA]</scope>
    <source>
        <strain evidence="2 3">DSM 27040</strain>
    </source>
</reference>
<comment type="similarity">
    <text evidence="1">Belongs to the short-chain dehydrogenases/reductases (SDR) family.</text>
</comment>
<protein>
    <submittedName>
        <fullName evidence="2">NAD(P)-dependent dehydrogenase, short-chain alcohol dehydrogenase family</fullName>
    </submittedName>
</protein>
<dbReference type="FunFam" id="3.40.50.720:FF:000084">
    <property type="entry name" value="Short-chain dehydrogenase reductase"/>
    <property type="match status" value="1"/>
</dbReference>
<dbReference type="CDD" id="cd05233">
    <property type="entry name" value="SDR_c"/>
    <property type="match status" value="1"/>
</dbReference>
<proteinExistence type="inferred from homology"/>
<evidence type="ECO:0000313" key="3">
    <source>
        <dbReference type="Proteomes" id="UP000319040"/>
    </source>
</evidence>
<dbReference type="Pfam" id="PF13561">
    <property type="entry name" value="adh_short_C2"/>
    <property type="match status" value="1"/>
</dbReference>
<dbReference type="InterPro" id="IPR036291">
    <property type="entry name" value="NAD(P)-bd_dom_sf"/>
</dbReference>
<dbReference type="OrthoDB" id="9803333at2"/>
<name>A0A521BVC3_SACCC</name>